<dbReference type="Pfam" id="PF00149">
    <property type="entry name" value="Metallophos"/>
    <property type="match status" value="1"/>
</dbReference>
<proteinExistence type="predicted"/>
<dbReference type="SUPFAM" id="SSF56300">
    <property type="entry name" value="Metallo-dependent phosphatases"/>
    <property type="match status" value="1"/>
</dbReference>
<comment type="caution">
    <text evidence="2">The sequence shown here is derived from an EMBL/GenBank/DDBJ whole genome shotgun (WGS) entry which is preliminary data.</text>
</comment>
<protein>
    <submittedName>
        <fullName evidence="2">Calcineurin-like phosphoesterase</fullName>
    </submittedName>
</protein>
<organism evidence="2 3">
    <name type="scientific">Meiothermus taiwanensis</name>
    <dbReference type="NCBI Taxonomy" id="172827"/>
    <lineage>
        <taxon>Bacteria</taxon>
        <taxon>Thermotogati</taxon>
        <taxon>Deinococcota</taxon>
        <taxon>Deinococci</taxon>
        <taxon>Thermales</taxon>
        <taxon>Thermaceae</taxon>
        <taxon>Meiothermus</taxon>
    </lineage>
</organism>
<name>A0A399DUH9_9DEIN</name>
<feature type="domain" description="Calcineurin-like phosphoesterase" evidence="1">
    <location>
        <begin position="2"/>
        <end position="192"/>
    </location>
</feature>
<evidence type="ECO:0000313" key="3">
    <source>
        <dbReference type="Proteomes" id="UP000266089"/>
    </source>
</evidence>
<dbReference type="GO" id="GO:0016787">
    <property type="term" value="F:hydrolase activity"/>
    <property type="evidence" value="ECO:0007669"/>
    <property type="project" value="InterPro"/>
</dbReference>
<dbReference type="EMBL" id="QWKX01000056">
    <property type="protein sequence ID" value="RIH75855.1"/>
    <property type="molecule type" value="Genomic_DNA"/>
</dbReference>
<dbReference type="OrthoDB" id="24703at2"/>
<dbReference type="InterPro" id="IPR004843">
    <property type="entry name" value="Calcineurin-like_PHP"/>
</dbReference>
<gene>
    <name evidence="2" type="ORF">Mcate_02028</name>
</gene>
<reference evidence="2 3" key="1">
    <citation type="submission" date="2018-08" db="EMBL/GenBank/DDBJ databases">
        <title>Meiothermus cateniformans JCM 15151 genome sequencing project.</title>
        <authorList>
            <person name="Da Costa M.S."/>
            <person name="Albuquerque L."/>
            <person name="Raposo P."/>
            <person name="Froufe H.J.C."/>
            <person name="Barroso C.S."/>
            <person name="Egas C."/>
        </authorList>
    </citation>
    <scope>NUCLEOTIDE SEQUENCE [LARGE SCALE GENOMIC DNA]</scope>
    <source>
        <strain evidence="2 3">JCM 15151</strain>
    </source>
</reference>
<dbReference type="InterPro" id="IPR029052">
    <property type="entry name" value="Metallo-depent_PP-like"/>
</dbReference>
<sequence length="254" mass="29280">MIKVIAIGDLHADFPKLWRALRNSYAVGEDWLPSDPLQRGTYRVVLMGDLVHPKLLADYRRLTGLEDYDPNNPDHLRTAAKAQIRELMRIKRFQEAAPDHVTILLGNHDHAAVTGDLVLGNAHLEHREFHPELGGVELPEELKHWIQSFPTQINLYGVNFAHVGPVPWLQTYDEMFYNGREAKEWWLSNADYVERMGYRFGVYGHTVMKNGILIKDKLALIDALDHNQYLELILDEDRLDWEIVEIPPAGAQLY</sequence>
<dbReference type="Gene3D" id="3.60.21.10">
    <property type="match status" value="1"/>
</dbReference>
<accession>A0A399DUH9</accession>
<evidence type="ECO:0000259" key="1">
    <source>
        <dbReference type="Pfam" id="PF00149"/>
    </source>
</evidence>
<evidence type="ECO:0000313" key="2">
    <source>
        <dbReference type="EMBL" id="RIH75855.1"/>
    </source>
</evidence>
<dbReference type="AlphaFoldDB" id="A0A399DUH9"/>
<dbReference type="Proteomes" id="UP000266089">
    <property type="component" value="Unassembled WGS sequence"/>
</dbReference>